<evidence type="ECO:0000313" key="1">
    <source>
        <dbReference type="EMBL" id="SVA77576.1"/>
    </source>
</evidence>
<organism evidence="1">
    <name type="scientific">marine metagenome</name>
    <dbReference type="NCBI Taxonomy" id="408172"/>
    <lineage>
        <taxon>unclassified sequences</taxon>
        <taxon>metagenomes</taxon>
        <taxon>ecological metagenomes</taxon>
    </lineage>
</organism>
<accession>A0A381YKI9</accession>
<dbReference type="AlphaFoldDB" id="A0A381YKI9"/>
<reference evidence="1" key="1">
    <citation type="submission" date="2018-05" db="EMBL/GenBank/DDBJ databases">
        <authorList>
            <person name="Lanie J.A."/>
            <person name="Ng W.-L."/>
            <person name="Kazmierczak K.M."/>
            <person name="Andrzejewski T.M."/>
            <person name="Davidsen T.M."/>
            <person name="Wayne K.J."/>
            <person name="Tettelin H."/>
            <person name="Glass J.I."/>
            <person name="Rusch D."/>
            <person name="Podicherti R."/>
            <person name="Tsui H.-C.T."/>
            <person name="Winkler M.E."/>
        </authorList>
    </citation>
    <scope>NUCLEOTIDE SEQUENCE</scope>
</reference>
<protein>
    <submittedName>
        <fullName evidence="1">Uncharacterized protein</fullName>
    </submittedName>
</protein>
<feature type="non-terminal residue" evidence="1">
    <location>
        <position position="1"/>
    </location>
</feature>
<name>A0A381YKI9_9ZZZZ</name>
<proteinExistence type="predicted"/>
<dbReference type="EMBL" id="UINC01018463">
    <property type="protein sequence ID" value="SVA77576.1"/>
    <property type="molecule type" value="Genomic_DNA"/>
</dbReference>
<gene>
    <name evidence="1" type="ORF">METZ01_LOCUS130430</name>
</gene>
<sequence>VQACPVDCGQRVPVAVIPSTGVCGWIRPGVLATLFLVLSVAGCAGGGCRCELKQETLQEDPDEGTTPRVRIVLPGSG</sequence>